<dbReference type="RefSeq" id="WP_290315969.1">
    <property type="nucleotide sequence ID" value="NZ_JAUFPN010000067.1"/>
</dbReference>
<keyword evidence="1" id="KW-1133">Transmembrane helix</keyword>
<keyword evidence="1" id="KW-0472">Membrane</keyword>
<evidence type="ECO:0000313" key="2">
    <source>
        <dbReference type="EMBL" id="MDN3564181.1"/>
    </source>
</evidence>
<gene>
    <name evidence="2" type="ORF">QWZ14_07315</name>
</gene>
<organism evidence="2 3">
    <name type="scientific">Paeniroseomonas aquatica</name>
    <dbReference type="NCBI Taxonomy" id="373043"/>
    <lineage>
        <taxon>Bacteria</taxon>
        <taxon>Pseudomonadati</taxon>
        <taxon>Pseudomonadota</taxon>
        <taxon>Alphaproteobacteria</taxon>
        <taxon>Acetobacterales</taxon>
        <taxon>Acetobacteraceae</taxon>
        <taxon>Paeniroseomonas</taxon>
    </lineage>
</organism>
<keyword evidence="3" id="KW-1185">Reference proteome</keyword>
<accession>A0ABT8A485</accession>
<name>A0ABT8A485_9PROT</name>
<dbReference type="EMBL" id="JAUFPN010000067">
    <property type="protein sequence ID" value="MDN3564181.1"/>
    <property type="molecule type" value="Genomic_DNA"/>
</dbReference>
<keyword evidence="1" id="KW-0812">Transmembrane</keyword>
<proteinExistence type="predicted"/>
<protein>
    <submittedName>
        <fullName evidence="2">Uncharacterized protein</fullName>
    </submittedName>
</protein>
<feature type="transmembrane region" description="Helical" evidence="1">
    <location>
        <begin position="42"/>
        <end position="60"/>
    </location>
</feature>
<evidence type="ECO:0000256" key="1">
    <source>
        <dbReference type="SAM" id="Phobius"/>
    </source>
</evidence>
<evidence type="ECO:0000313" key="3">
    <source>
        <dbReference type="Proteomes" id="UP001529369"/>
    </source>
</evidence>
<dbReference type="Proteomes" id="UP001529369">
    <property type="component" value="Unassembled WGS sequence"/>
</dbReference>
<sequence>MRPAADLTLLWLLCASLGITVILQHSPIRFAGGRMVQAIKTLALGFVCALLVYRLLAWVLW</sequence>
<reference evidence="3" key="1">
    <citation type="journal article" date="2019" name="Int. J. Syst. Evol. Microbiol.">
        <title>The Global Catalogue of Microorganisms (GCM) 10K type strain sequencing project: providing services to taxonomists for standard genome sequencing and annotation.</title>
        <authorList>
            <consortium name="The Broad Institute Genomics Platform"/>
            <consortium name="The Broad Institute Genome Sequencing Center for Infectious Disease"/>
            <person name="Wu L."/>
            <person name="Ma J."/>
        </authorList>
    </citation>
    <scope>NUCLEOTIDE SEQUENCE [LARGE SCALE GENOMIC DNA]</scope>
    <source>
        <strain evidence="3">CECT 7131</strain>
    </source>
</reference>
<comment type="caution">
    <text evidence="2">The sequence shown here is derived from an EMBL/GenBank/DDBJ whole genome shotgun (WGS) entry which is preliminary data.</text>
</comment>